<evidence type="ECO:0000313" key="2">
    <source>
        <dbReference type="Proteomes" id="UP001159364"/>
    </source>
</evidence>
<accession>A0AAV8SJE5</accession>
<dbReference type="EMBL" id="JAIWQS010000010">
    <property type="protein sequence ID" value="KAJ8752338.1"/>
    <property type="molecule type" value="Genomic_DNA"/>
</dbReference>
<proteinExistence type="predicted"/>
<organism evidence="1 2">
    <name type="scientific">Erythroxylum novogranatense</name>
    <dbReference type="NCBI Taxonomy" id="1862640"/>
    <lineage>
        <taxon>Eukaryota</taxon>
        <taxon>Viridiplantae</taxon>
        <taxon>Streptophyta</taxon>
        <taxon>Embryophyta</taxon>
        <taxon>Tracheophyta</taxon>
        <taxon>Spermatophyta</taxon>
        <taxon>Magnoliopsida</taxon>
        <taxon>eudicotyledons</taxon>
        <taxon>Gunneridae</taxon>
        <taxon>Pentapetalae</taxon>
        <taxon>rosids</taxon>
        <taxon>fabids</taxon>
        <taxon>Malpighiales</taxon>
        <taxon>Erythroxylaceae</taxon>
        <taxon>Erythroxylum</taxon>
    </lineage>
</organism>
<protein>
    <submittedName>
        <fullName evidence="1">Uncharacterized protein</fullName>
    </submittedName>
</protein>
<gene>
    <name evidence="1" type="ORF">K2173_003974</name>
</gene>
<comment type="caution">
    <text evidence="1">The sequence shown here is derived from an EMBL/GenBank/DDBJ whole genome shotgun (WGS) entry which is preliminary data.</text>
</comment>
<evidence type="ECO:0000313" key="1">
    <source>
        <dbReference type="EMBL" id="KAJ8752338.1"/>
    </source>
</evidence>
<sequence>MCGKLEYENPSTQMEDSSTILCQISVLKGLLDQVNEEIEANILITQEIESEIVKCTEMEAALVARESELTKTIYVSHFEINGLISVACDSRKHVKLMEEELSCLRTKREEMLKKIGDKRYWREQFIHLCLDFQRDIGEEGNKELTCLLSEKEFLENEVHMLDEKNNSRENLMLAFMEDVLQEFDNSNSAL</sequence>
<dbReference type="AlphaFoldDB" id="A0AAV8SJE5"/>
<dbReference type="Proteomes" id="UP001159364">
    <property type="component" value="Linkage Group LG10"/>
</dbReference>
<keyword evidence="2" id="KW-1185">Reference proteome</keyword>
<name>A0AAV8SJE5_9ROSI</name>
<reference evidence="1 2" key="1">
    <citation type="submission" date="2021-09" db="EMBL/GenBank/DDBJ databases">
        <title>Genomic insights and catalytic innovation underlie evolution of tropane alkaloids biosynthesis.</title>
        <authorList>
            <person name="Wang Y.-J."/>
            <person name="Tian T."/>
            <person name="Huang J.-P."/>
            <person name="Huang S.-X."/>
        </authorList>
    </citation>
    <scope>NUCLEOTIDE SEQUENCE [LARGE SCALE GENOMIC DNA]</scope>
    <source>
        <strain evidence="1">KIB-2018</strain>
        <tissue evidence="1">Leaf</tissue>
    </source>
</reference>